<gene>
    <name evidence="1" type="ORF">QBC38DRAFT_493913</name>
</gene>
<evidence type="ECO:0000313" key="1">
    <source>
        <dbReference type="EMBL" id="KAK4220599.1"/>
    </source>
</evidence>
<reference evidence="1" key="1">
    <citation type="journal article" date="2023" name="Mol. Phylogenet. Evol.">
        <title>Genome-scale phylogeny and comparative genomics of the fungal order Sordariales.</title>
        <authorList>
            <person name="Hensen N."/>
            <person name="Bonometti L."/>
            <person name="Westerberg I."/>
            <person name="Brannstrom I.O."/>
            <person name="Guillou S."/>
            <person name="Cros-Aarteil S."/>
            <person name="Calhoun S."/>
            <person name="Haridas S."/>
            <person name="Kuo A."/>
            <person name="Mondo S."/>
            <person name="Pangilinan J."/>
            <person name="Riley R."/>
            <person name="LaButti K."/>
            <person name="Andreopoulos B."/>
            <person name="Lipzen A."/>
            <person name="Chen C."/>
            <person name="Yan M."/>
            <person name="Daum C."/>
            <person name="Ng V."/>
            <person name="Clum A."/>
            <person name="Steindorff A."/>
            <person name="Ohm R.A."/>
            <person name="Martin F."/>
            <person name="Silar P."/>
            <person name="Natvig D.O."/>
            <person name="Lalanne C."/>
            <person name="Gautier V."/>
            <person name="Ament-Velasquez S.L."/>
            <person name="Kruys A."/>
            <person name="Hutchinson M.I."/>
            <person name="Powell A.J."/>
            <person name="Barry K."/>
            <person name="Miller A.N."/>
            <person name="Grigoriev I.V."/>
            <person name="Debuchy R."/>
            <person name="Gladieux P."/>
            <person name="Hiltunen Thoren M."/>
            <person name="Johannesson H."/>
        </authorList>
    </citation>
    <scope>NUCLEOTIDE SEQUENCE</scope>
    <source>
        <strain evidence="1">CBS 990.96</strain>
    </source>
</reference>
<comment type="caution">
    <text evidence="1">The sequence shown here is derived from an EMBL/GenBank/DDBJ whole genome shotgun (WGS) entry which is preliminary data.</text>
</comment>
<reference evidence="1" key="2">
    <citation type="submission" date="2023-05" db="EMBL/GenBank/DDBJ databases">
        <authorList>
            <consortium name="Lawrence Berkeley National Laboratory"/>
            <person name="Steindorff A."/>
            <person name="Hensen N."/>
            <person name="Bonometti L."/>
            <person name="Westerberg I."/>
            <person name="Brannstrom I.O."/>
            <person name="Guillou S."/>
            <person name="Cros-Aarteil S."/>
            <person name="Calhoun S."/>
            <person name="Haridas S."/>
            <person name="Kuo A."/>
            <person name="Mondo S."/>
            <person name="Pangilinan J."/>
            <person name="Riley R."/>
            <person name="Labutti K."/>
            <person name="Andreopoulos B."/>
            <person name="Lipzen A."/>
            <person name="Chen C."/>
            <person name="Yanf M."/>
            <person name="Daum C."/>
            <person name="Ng V."/>
            <person name="Clum A."/>
            <person name="Ohm R."/>
            <person name="Martin F."/>
            <person name="Silar P."/>
            <person name="Natvig D."/>
            <person name="Lalanne C."/>
            <person name="Gautier V."/>
            <person name="Ament-Velasquez S.L."/>
            <person name="Kruys A."/>
            <person name="Hutchinson M.I."/>
            <person name="Powell A.J."/>
            <person name="Barry K."/>
            <person name="Miller A.N."/>
            <person name="Grigoriev I.V."/>
            <person name="Debuchy R."/>
            <person name="Gladieux P."/>
            <person name="Thoren M.H."/>
            <person name="Johannesson H."/>
        </authorList>
    </citation>
    <scope>NUCLEOTIDE SEQUENCE</scope>
    <source>
        <strain evidence="1">CBS 990.96</strain>
    </source>
</reference>
<dbReference type="AlphaFoldDB" id="A0AAN7BEA5"/>
<protein>
    <submittedName>
        <fullName evidence="1">Uncharacterized protein</fullName>
    </submittedName>
</protein>
<dbReference type="EMBL" id="MU865696">
    <property type="protein sequence ID" value="KAK4220599.1"/>
    <property type="molecule type" value="Genomic_DNA"/>
</dbReference>
<proteinExistence type="predicted"/>
<keyword evidence="2" id="KW-1185">Reference proteome</keyword>
<sequence>MNNPIDVLQGLVKKERQHPGPTCIYVASHRDKYGDIPFIELIPLALYATVPDLERLGSHEVKQLAQIASQRHQAKNKGKDGGLIKALFKYCKNVDSQQQAAALFEGAIDLMENTIDDKANSISPKTAIEDIEHWVLISRAHLHRLHLINTRANDKYSNAPHHPEEALFLTAMQANVGLLKGIFGDFLHVGFNTSSVRKEEANQSFTKAVHLHMPLQEGEDFRLEIRIGLGAGMAIEQLISAGDDLYNALGNFLYKGTKSSKTKPPVQLTWVDMDCKLELMLGFKRGSELFLSIFPPV</sequence>
<name>A0AAN7BEA5_9PEZI</name>
<evidence type="ECO:0000313" key="2">
    <source>
        <dbReference type="Proteomes" id="UP001301958"/>
    </source>
</evidence>
<accession>A0AAN7BEA5</accession>
<organism evidence="1 2">
    <name type="scientific">Podospora fimiseda</name>
    <dbReference type="NCBI Taxonomy" id="252190"/>
    <lineage>
        <taxon>Eukaryota</taxon>
        <taxon>Fungi</taxon>
        <taxon>Dikarya</taxon>
        <taxon>Ascomycota</taxon>
        <taxon>Pezizomycotina</taxon>
        <taxon>Sordariomycetes</taxon>
        <taxon>Sordariomycetidae</taxon>
        <taxon>Sordariales</taxon>
        <taxon>Podosporaceae</taxon>
        <taxon>Podospora</taxon>
    </lineage>
</organism>
<dbReference type="Proteomes" id="UP001301958">
    <property type="component" value="Unassembled WGS sequence"/>
</dbReference>